<sequence length="171" mass="19448">MKCKRTACALSPLIIICFLICSASDIPKLGQERHIFYEALKRSEVINPAELVLTHFSHIGNLHMEGEVLYVLDVREIIPDMAAPRGLNKIVILNKNLEVLHVIRYIDERPLRCDGNTLLLFGDIIIHTIDKHINGYEGNLLIFSDKGKKISVGRTKWNKLLPNTNLERKTP</sequence>
<name>A0A975BIB0_9BACT</name>
<evidence type="ECO:0000313" key="3">
    <source>
        <dbReference type="Proteomes" id="UP000663722"/>
    </source>
</evidence>
<keyword evidence="3" id="KW-1185">Reference proteome</keyword>
<keyword evidence="1" id="KW-0732">Signal</keyword>
<accession>A0A975BIB0</accession>
<reference evidence="2" key="1">
    <citation type="journal article" date="2021" name="Microb. Physiol.">
        <title>Proteogenomic Insights into the Physiology of Marine, Sulfate-Reducing, Filamentous Desulfonema limicola and Desulfonema magnum.</title>
        <authorList>
            <person name="Schnaars V."/>
            <person name="Wohlbrand L."/>
            <person name="Scheve S."/>
            <person name="Hinrichs C."/>
            <person name="Reinhardt R."/>
            <person name="Rabus R."/>
        </authorList>
    </citation>
    <scope>NUCLEOTIDE SEQUENCE</scope>
    <source>
        <strain evidence="2">4be13</strain>
    </source>
</reference>
<organism evidence="2 3">
    <name type="scientific">Desulfonema magnum</name>
    <dbReference type="NCBI Taxonomy" id="45655"/>
    <lineage>
        <taxon>Bacteria</taxon>
        <taxon>Pseudomonadati</taxon>
        <taxon>Thermodesulfobacteriota</taxon>
        <taxon>Desulfobacteria</taxon>
        <taxon>Desulfobacterales</taxon>
        <taxon>Desulfococcaceae</taxon>
        <taxon>Desulfonema</taxon>
    </lineage>
</organism>
<dbReference type="EMBL" id="CP061800">
    <property type="protein sequence ID" value="QTA85835.1"/>
    <property type="molecule type" value="Genomic_DNA"/>
</dbReference>
<proteinExistence type="predicted"/>
<dbReference type="KEGG" id="dmm:dnm_018500"/>
<dbReference type="RefSeq" id="WP_207681730.1">
    <property type="nucleotide sequence ID" value="NZ_CP061800.1"/>
</dbReference>
<feature type="chain" id="PRO_5036757931" evidence="1">
    <location>
        <begin position="24"/>
        <end position="171"/>
    </location>
</feature>
<dbReference type="AlphaFoldDB" id="A0A975BIB0"/>
<gene>
    <name evidence="2" type="ORF">dnm_018500</name>
</gene>
<evidence type="ECO:0000256" key="1">
    <source>
        <dbReference type="SAM" id="SignalP"/>
    </source>
</evidence>
<feature type="signal peptide" evidence="1">
    <location>
        <begin position="1"/>
        <end position="23"/>
    </location>
</feature>
<evidence type="ECO:0000313" key="2">
    <source>
        <dbReference type="EMBL" id="QTA85835.1"/>
    </source>
</evidence>
<dbReference type="Proteomes" id="UP000663722">
    <property type="component" value="Chromosome"/>
</dbReference>
<protein>
    <submittedName>
        <fullName evidence="2">Uncharacterized protein</fullName>
    </submittedName>
</protein>